<dbReference type="InterPro" id="IPR050564">
    <property type="entry name" value="F420-G6PD/mer"/>
</dbReference>
<feature type="domain" description="Luciferase-like" evidence="2">
    <location>
        <begin position="7"/>
        <end position="293"/>
    </location>
</feature>
<sequence>MAFIGYHASHEQFAPGELLELVQKAEGAGFSGVMSSDHFAPWSKRQGQSGFAWAWLGAAMQATHIPFGLITVPGGWRYHPAISAQAAATLAQMYPGRFPWLAVGSGEALNEHVIGSGWPNKTTRNNRLVSASEILKKLWLGETVSSTNPIPIDQAKLYTQPDSPPLIIAAALSEETAAWAGDWADGLITVNQDMSTLRAIISAFRGAGNQGPIFLQLHVSYASNDELARAHAFDQWRSNSISSEEAEEIKLTEEFDRLSETVTPGDLDKNVRISSEPELHISWLREYLSLGFEQIYVHNVGRNQTEFIEAYGKHVLPLLKDS</sequence>
<reference evidence="3 4" key="1">
    <citation type="submission" date="2023-07" db="EMBL/GenBank/DDBJ databases">
        <title>Comparative genomics of wheat-associated soil bacteria to identify genetic determinants of phenazine resistance.</title>
        <authorList>
            <person name="Mouncey N."/>
        </authorList>
    </citation>
    <scope>NUCLEOTIDE SEQUENCE [LARGE SCALE GENOMIC DNA]</scope>
    <source>
        <strain evidence="3 4">W4I11</strain>
    </source>
</reference>
<comment type="caution">
    <text evidence="3">The sequence shown here is derived from an EMBL/GenBank/DDBJ whole genome shotgun (WGS) entry which is preliminary data.</text>
</comment>
<dbReference type="EMBL" id="JAUSZT010000002">
    <property type="protein sequence ID" value="MDQ0995364.1"/>
    <property type="molecule type" value="Genomic_DNA"/>
</dbReference>
<dbReference type="Pfam" id="PF00296">
    <property type="entry name" value="Bac_luciferase"/>
    <property type="match status" value="1"/>
</dbReference>
<proteinExistence type="predicted"/>
<dbReference type="Gene3D" id="3.20.20.30">
    <property type="entry name" value="Luciferase-like domain"/>
    <property type="match status" value="1"/>
</dbReference>
<keyword evidence="1 3" id="KW-0560">Oxidoreductase</keyword>
<evidence type="ECO:0000313" key="4">
    <source>
        <dbReference type="Proteomes" id="UP001237780"/>
    </source>
</evidence>
<organism evidence="3 4">
    <name type="scientific">Phyllobacterium ifriqiyense</name>
    <dbReference type="NCBI Taxonomy" id="314238"/>
    <lineage>
        <taxon>Bacteria</taxon>
        <taxon>Pseudomonadati</taxon>
        <taxon>Pseudomonadota</taxon>
        <taxon>Alphaproteobacteria</taxon>
        <taxon>Hyphomicrobiales</taxon>
        <taxon>Phyllobacteriaceae</taxon>
        <taxon>Phyllobacterium</taxon>
    </lineage>
</organism>
<evidence type="ECO:0000256" key="1">
    <source>
        <dbReference type="ARBA" id="ARBA00023002"/>
    </source>
</evidence>
<gene>
    <name evidence="3" type="ORF">QFZ34_000541</name>
</gene>
<dbReference type="InterPro" id="IPR036661">
    <property type="entry name" value="Luciferase-like_sf"/>
</dbReference>
<accession>A0ABU0S3R5</accession>
<protein>
    <submittedName>
        <fullName evidence="3">Coenzyme F420-dependent glucose-6-phosphate dehydrogenase</fullName>
        <ecNumber evidence="3">1.1.98.2</ecNumber>
    </submittedName>
</protein>
<dbReference type="InterPro" id="IPR011251">
    <property type="entry name" value="Luciferase-like_dom"/>
</dbReference>
<evidence type="ECO:0000313" key="3">
    <source>
        <dbReference type="EMBL" id="MDQ0995364.1"/>
    </source>
</evidence>
<dbReference type="CDD" id="cd01097">
    <property type="entry name" value="Tetrahydromethanopterin_reductase"/>
    <property type="match status" value="1"/>
</dbReference>
<dbReference type="EC" id="1.1.98.2" evidence="3"/>
<dbReference type="PANTHER" id="PTHR43244">
    <property type="match status" value="1"/>
</dbReference>
<evidence type="ECO:0000259" key="2">
    <source>
        <dbReference type="Pfam" id="PF00296"/>
    </source>
</evidence>
<dbReference type="NCBIfam" id="TIGR03557">
    <property type="entry name" value="F420_G6P_family"/>
    <property type="match status" value="1"/>
</dbReference>
<dbReference type="SUPFAM" id="SSF51679">
    <property type="entry name" value="Bacterial luciferase-like"/>
    <property type="match status" value="1"/>
</dbReference>
<dbReference type="InterPro" id="IPR019945">
    <property type="entry name" value="F420_G6P_DH-rel"/>
</dbReference>
<dbReference type="NCBIfam" id="TIGR03885">
    <property type="entry name" value="flavin_revert"/>
    <property type="match status" value="1"/>
</dbReference>
<dbReference type="PANTHER" id="PTHR43244:SF1">
    <property type="entry name" value="5,10-METHYLENETETRAHYDROMETHANOPTERIN REDUCTASE"/>
    <property type="match status" value="1"/>
</dbReference>
<name>A0ABU0S3R5_9HYPH</name>
<dbReference type="InterPro" id="IPR023907">
    <property type="entry name" value="Non-F420_Flavin_OxRdtase"/>
</dbReference>
<dbReference type="GO" id="GO:0052749">
    <property type="term" value="F:glucose-6-phosphate dehydrogenase (coenzyme F420) activity"/>
    <property type="evidence" value="ECO:0007669"/>
    <property type="project" value="UniProtKB-EC"/>
</dbReference>
<dbReference type="RefSeq" id="WP_307276504.1">
    <property type="nucleotide sequence ID" value="NZ_JAUSZT010000002.1"/>
</dbReference>
<keyword evidence="4" id="KW-1185">Reference proteome</keyword>
<dbReference type="Proteomes" id="UP001237780">
    <property type="component" value="Unassembled WGS sequence"/>
</dbReference>